<dbReference type="Proteomes" id="UP000094378">
    <property type="component" value="Chromosome"/>
</dbReference>
<dbReference type="EMBL" id="CP017015">
    <property type="protein sequence ID" value="AOG60221.1"/>
    <property type="molecule type" value="Genomic_DNA"/>
</dbReference>
<feature type="transmembrane region" description="Helical" evidence="1">
    <location>
        <begin position="99"/>
        <end position="123"/>
    </location>
</feature>
<feature type="transmembrane region" description="Helical" evidence="1">
    <location>
        <begin position="163"/>
        <end position="190"/>
    </location>
</feature>
<feature type="transmembrane region" description="Helical" evidence="1">
    <location>
        <begin position="61"/>
        <end position="79"/>
    </location>
</feature>
<keyword evidence="1" id="KW-1133">Transmembrane helix</keyword>
<evidence type="ECO:0000313" key="3">
    <source>
        <dbReference type="Proteomes" id="UP000094378"/>
    </source>
</evidence>
<feature type="transmembrane region" description="Helical" evidence="1">
    <location>
        <begin position="28"/>
        <end position="49"/>
    </location>
</feature>
<dbReference type="STRING" id="216938.SHELI_v1c02660"/>
<reference evidence="2 3" key="1">
    <citation type="submission" date="2016-08" db="EMBL/GenBank/DDBJ databases">
        <title>Complete genome sequence of Spiroplasma helicoides TABS-2 (DSM 22551).</title>
        <authorList>
            <person name="Shen W.-Y."/>
            <person name="Lo W.-S."/>
            <person name="Lai Y.-C."/>
            <person name="Kuo C.-H."/>
        </authorList>
    </citation>
    <scope>NUCLEOTIDE SEQUENCE [LARGE SCALE GENOMIC DNA]</scope>
    <source>
        <strain evidence="2 3">TABS-2</strain>
    </source>
</reference>
<keyword evidence="1" id="KW-0812">Transmembrane</keyword>
<protein>
    <submittedName>
        <fullName evidence="2">Uncharacterized protein</fullName>
    </submittedName>
</protein>
<evidence type="ECO:0000313" key="2">
    <source>
        <dbReference type="EMBL" id="AOG60221.1"/>
    </source>
</evidence>
<dbReference type="KEGG" id="shj:SHELI_v1c02660"/>
<feature type="transmembrane region" description="Helical" evidence="1">
    <location>
        <begin position="240"/>
        <end position="261"/>
    </location>
</feature>
<dbReference type="RefSeq" id="WP_069116009.1">
    <property type="nucleotide sequence ID" value="NZ_CP017015.1"/>
</dbReference>
<name>A0A1B3SJW6_9MOLU</name>
<keyword evidence="1" id="KW-0472">Membrane</keyword>
<gene>
    <name evidence="2" type="ORF">SHELI_v1c02660</name>
</gene>
<organism evidence="2 3">
    <name type="scientific">Spiroplasma helicoides</name>
    <dbReference type="NCBI Taxonomy" id="216938"/>
    <lineage>
        <taxon>Bacteria</taxon>
        <taxon>Bacillati</taxon>
        <taxon>Mycoplasmatota</taxon>
        <taxon>Mollicutes</taxon>
        <taxon>Entomoplasmatales</taxon>
        <taxon>Spiroplasmataceae</taxon>
        <taxon>Spiroplasma</taxon>
    </lineage>
</organism>
<feature type="transmembrane region" description="Helical" evidence="1">
    <location>
        <begin position="202"/>
        <end position="219"/>
    </location>
</feature>
<accession>A0A1B3SJW6</accession>
<sequence>MNSFNRDINPNPDNKYFPPEFNFMYKQYLVYQMIAGVFFLVFLLSYLFYNGQTAGSSDFFTYSWAVVWGLMFVYSTTSNNLRIISFFKVKTQDVKKDKAILVSCYSLFWLPLLNIPIWFLLYYSKKKSIQKGLITVDKPVRFDRVNLIDMICGRSSKGFSISILLHSFIFITLVGGFLALGILVSMKIIFVGMLNSYDNMLIYLYAILFHLLTIYILYNKSNYLNRPSSNQQVDQKVRKVAKATIAIPFVNLISYTVLAFIKLKHDNYSKLG</sequence>
<keyword evidence="3" id="KW-1185">Reference proteome</keyword>
<dbReference type="AlphaFoldDB" id="A0A1B3SJW6"/>
<proteinExistence type="predicted"/>
<evidence type="ECO:0000256" key="1">
    <source>
        <dbReference type="SAM" id="Phobius"/>
    </source>
</evidence>